<dbReference type="EMBL" id="CP002657">
    <property type="protein sequence ID" value="AEB82505.1"/>
    <property type="molecule type" value="Genomic_DNA"/>
</dbReference>
<organism evidence="1 2">
    <name type="scientific">Alicycliphilus denitrificans (strain DSM 14773 / CIP 107495 / K601)</name>
    <dbReference type="NCBI Taxonomy" id="596154"/>
    <lineage>
        <taxon>Bacteria</taxon>
        <taxon>Pseudomonadati</taxon>
        <taxon>Pseudomonadota</taxon>
        <taxon>Betaproteobacteria</taxon>
        <taxon>Burkholderiales</taxon>
        <taxon>Comamonadaceae</taxon>
        <taxon>Alicycliphilus</taxon>
    </lineage>
</organism>
<protein>
    <submittedName>
        <fullName evidence="1">Uncharacterized protein</fullName>
    </submittedName>
</protein>
<dbReference type="KEGG" id="adk:Alide2_0065"/>
<reference evidence="1 2" key="2">
    <citation type="submission" date="2011-04" db="EMBL/GenBank/DDBJ databases">
        <title>Complete sequence of chromosome of Alicycliphilus denitrificans K601.</title>
        <authorList>
            <consortium name="US DOE Joint Genome Institute"/>
            <person name="Lucas S."/>
            <person name="Han J."/>
            <person name="Lapidus A."/>
            <person name="Cheng J.-F."/>
            <person name="Goodwin L."/>
            <person name="Pitluck S."/>
            <person name="Peters L."/>
            <person name="Zeytun A."/>
            <person name="Detter J.C."/>
            <person name="Han C."/>
            <person name="Tapia R."/>
            <person name="Land M."/>
            <person name="Hauser L."/>
            <person name="Kyrpides N."/>
            <person name="Ivanova N."/>
            <person name="Mikhailova N."/>
            <person name="Pagani I."/>
            <person name="Oosterkamp M."/>
            <person name="Pieper D."/>
            <person name="van Berkel W."/>
            <person name="Langenhoff A."/>
            <person name="Smidt H."/>
            <person name="Stams A."/>
            <person name="Woyke T."/>
        </authorList>
    </citation>
    <scope>NUCLEOTIDE SEQUENCE [LARGE SCALE GENOMIC DNA]</scope>
    <source>
        <strain evidence="2">DSM 14773 / CIP 107495 / K601</strain>
    </source>
</reference>
<accession>F4GCQ2</accession>
<dbReference type="Proteomes" id="UP000007938">
    <property type="component" value="Chromosome"/>
</dbReference>
<keyword evidence="2" id="KW-1185">Reference proteome</keyword>
<name>F4GCQ2_ALIDK</name>
<dbReference type="AlphaFoldDB" id="F4GCQ2"/>
<sequence>MAVPMSGPAATRRTVLQEKASNALCMGAISY</sequence>
<gene>
    <name evidence="1" type="ordered locus">Alide2_0065</name>
</gene>
<evidence type="ECO:0000313" key="2">
    <source>
        <dbReference type="Proteomes" id="UP000007938"/>
    </source>
</evidence>
<dbReference type="HOGENOM" id="CLU_3394758_0_0_4"/>
<evidence type="ECO:0000313" key="1">
    <source>
        <dbReference type="EMBL" id="AEB82505.1"/>
    </source>
</evidence>
<reference evidence="1 2" key="1">
    <citation type="journal article" date="2011" name="J. Bacteriol.">
        <title>Genome Sequences of Alicycliphilus denitrificans Strains BC and K601T.</title>
        <authorList>
            <person name="Oosterkamp M.J."/>
            <person name="Veuskens T."/>
            <person name="Plugge C.M."/>
            <person name="Langenhoff A.A."/>
            <person name="Gerritse J."/>
            <person name="van Berkel W.J."/>
            <person name="Pieper D.H."/>
            <person name="Junca H."/>
            <person name="Goodwin L.A."/>
            <person name="Daligault H.E."/>
            <person name="Bruce D.C."/>
            <person name="Detter J.C."/>
            <person name="Tapia R."/>
            <person name="Han C.S."/>
            <person name="Land M.L."/>
            <person name="Hauser L.J."/>
            <person name="Smidt H."/>
            <person name="Stams A.J."/>
        </authorList>
    </citation>
    <scope>NUCLEOTIDE SEQUENCE [LARGE SCALE GENOMIC DNA]</scope>
    <source>
        <strain evidence="2">DSM 14773 / CIP 107495 / K601</strain>
    </source>
</reference>
<proteinExistence type="predicted"/>